<dbReference type="GO" id="GO:0005886">
    <property type="term" value="C:plasma membrane"/>
    <property type="evidence" value="ECO:0007669"/>
    <property type="project" value="UniProtKB-SubCell"/>
</dbReference>
<name>E8V6Z2_TERSS</name>
<dbReference type="AlphaFoldDB" id="E8V6Z2"/>
<feature type="transmembrane region" description="Helical" evidence="6">
    <location>
        <begin position="250"/>
        <end position="268"/>
    </location>
</feature>
<sequence>MDQWGQHRFLEDSKTLSDHRTIVKSKHADVPKTKNLAVQMILRNLLSSLFLKDGEMSSAVERSRRRYKRAALTSGAAMIAKVISLSVSFITVPLTLNYLGMERFGIWMTLSSMIAMFSFADLGMSNGLINLVAEANGREDRQAIRNAVASAFWMLLFVALLIVTLIVGIYHYVPWPQIFNVHSPLAIAEAGPVSFATILCFAVSLPLATVASLQSGQQSGLITNIWNAVGSLVSLGAILVAIHLHASLPLLVVAIFGVPVFISLLNAAKTFLWDQRWLFPSLLFFSRPIAILLLRTGLMFFCLQLAAAIGYQSDNLVIAHLLGATHVGSYAVPSRLFNVLPFLIGIITGPMWPAYADALSRGDHDWIRKTFRRTVIWTGGGTLLLTGLLVVFSNYIFALWVGPGLHVSRLLLVTFGVRCVLSSYLQPLSFFLNGIGKLKEQAVISLLMAGFNLALSIVLVEHVGIIGAILSTVVAEILIVLIPETLIARRALHHLSTPIVEKG</sequence>
<evidence type="ECO:0000313" key="8">
    <source>
        <dbReference type="Proteomes" id="UP000006844"/>
    </source>
</evidence>
<feature type="transmembrane region" description="Helical" evidence="6">
    <location>
        <begin position="193"/>
        <end position="213"/>
    </location>
</feature>
<dbReference type="HOGENOM" id="CLU_044954_0_0_0"/>
<feature type="transmembrane region" description="Helical" evidence="6">
    <location>
        <begin position="225"/>
        <end position="244"/>
    </location>
</feature>
<evidence type="ECO:0000256" key="6">
    <source>
        <dbReference type="SAM" id="Phobius"/>
    </source>
</evidence>
<keyword evidence="8" id="KW-1185">Reference proteome</keyword>
<feature type="transmembrane region" description="Helical" evidence="6">
    <location>
        <begin position="465"/>
        <end position="482"/>
    </location>
</feature>
<feature type="transmembrane region" description="Helical" evidence="6">
    <location>
        <begin position="442"/>
        <end position="459"/>
    </location>
</feature>
<feature type="transmembrane region" description="Helical" evidence="6">
    <location>
        <begin position="70"/>
        <end position="92"/>
    </location>
</feature>
<dbReference type="STRING" id="401053.AciPR4_4273"/>
<feature type="transmembrane region" description="Helical" evidence="6">
    <location>
        <begin position="410"/>
        <end position="430"/>
    </location>
</feature>
<evidence type="ECO:0000256" key="4">
    <source>
        <dbReference type="ARBA" id="ARBA00022989"/>
    </source>
</evidence>
<dbReference type="Pfam" id="PF01943">
    <property type="entry name" value="Polysacc_synt"/>
    <property type="match status" value="1"/>
</dbReference>
<dbReference type="Proteomes" id="UP000006844">
    <property type="component" value="Chromosome"/>
</dbReference>
<evidence type="ECO:0000256" key="5">
    <source>
        <dbReference type="ARBA" id="ARBA00023136"/>
    </source>
</evidence>
<feature type="transmembrane region" description="Helical" evidence="6">
    <location>
        <begin position="336"/>
        <end position="355"/>
    </location>
</feature>
<reference evidence="7 8" key="1">
    <citation type="journal article" date="2012" name="Stand. Genomic Sci.">
        <title>Complete genome sequence of Terriglobus saanensis type strain SP1PR4(T), an Acidobacteria from tundra soil.</title>
        <authorList>
            <person name="Rawat S.R."/>
            <person name="Mannisto M.K."/>
            <person name="Starovoytov V."/>
            <person name="Goodwin L."/>
            <person name="Nolan M."/>
            <person name="Hauser L."/>
            <person name="Land M."/>
            <person name="Davenport K.W."/>
            <person name="Woyke T."/>
            <person name="Haggblom M.M."/>
        </authorList>
    </citation>
    <scope>NUCLEOTIDE SEQUENCE</scope>
    <source>
        <strain evidence="8">ATCC BAA-1853 / DSM 23119 / SP1PR4</strain>
    </source>
</reference>
<evidence type="ECO:0000256" key="3">
    <source>
        <dbReference type="ARBA" id="ARBA00022692"/>
    </source>
</evidence>
<dbReference type="PANTHER" id="PTHR30250:SF26">
    <property type="entry name" value="PSMA PROTEIN"/>
    <property type="match status" value="1"/>
</dbReference>
<keyword evidence="5 6" id="KW-0472">Membrane</keyword>
<feature type="transmembrane region" description="Helical" evidence="6">
    <location>
        <begin position="150"/>
        <end position="173"/>
    </location>
</feature>
<feature type="transmembrane region" description="Helical" evidence="6">
    <location>
        <begin position="104"/>
        <end position="129"/>
    </location>
</feature>
<dbReference type="InterPro" id="IPR050833">
    <property type="entry name" value="Poly_Biosynth_Transport"/>
</dbReference>
<protein>
    <submittedName>
        <fullName evidence="7">Polysaccharide biosynthesis protein</fullName>
    </submittedName>
</protein>
<proteinExistence type="predicted"/>
<accession>E8V6Z2</accession>
<dbReference type="PANTHER" id="PTHR30250">
    <property type="entry name" value="PST FAMILY PREDICTED COLANIC ACID TRANSPORTER"/>
    <property type="match status" value="1"/>
</dbReference>
<feature type="transmembrane region" description="Helical" evidence="6">
    <location>
        <begin position="289"/>
        <end position="311"/>
    </location>
</feature>
<dbReference type="eggNOG" id="COG2244">
    <property type="taxonomic scope" value="Bacteria"/>
</dbReference>
<keyword evidence="3 6" id="KW-0812">Transmembrane</keyword>
<dbReference type="KEGG" id="tsa:AciPR4_4273"/>
<evidence type="ECO:0000256" key="1">
    <source>
        <dbReference type="ARBA" id="ARBA00004651"/>
    </source>
</evidence>
<comment type="subcellular location">
    <subcellularLocation>
        <location evidence="1">Cell membrane</location>
        <topology evidence="1">Multi-pass membrane protein</topology>
    </subcellularLocation>
</comment>
<keyword evidence="2" id="KW-1003">Cell membrane</keyword>
<evidence type="ECO:0000313" key="7">
    <source>
        <dbReference type="EMBL" id="ADV85016.1"/>
    </source>
</evidence>
<dbReference type="EMBL" id="CP002467">
    <property type="protein sequence ID" value="ADV85016.1"/>
    <property type="molecule type" value="Genomic_DNA"/>
</dbReference>
<keyword evidence="4 6" id="KW-1133">Transmembrane helix</keyword>
<organism evidence="7 8">
    <name type="scientific">Terriglobus saanensis (strain ATCC BAA-1853 / DSM 23119 / SP1PR4)</name>
    <dbReference type="NCBI Taxonomy" id="401053"/>
    <lineage>
        <taxon>Bacteria</taxon>
        <taxon>Pseudomonadati</taxon>
        <taxon>Acidobacteriota</taxon>
        <taxon>Terriglobia</taxon>
        <taxon>Terriglobales</taxon>
        <taxon>Acidobacteriaceae</taxon>
        <taxon>Terriglobus</taxon>
    </lineage>
</organism>
<evidence type="ECO:0000256" key="2">
    <source>
        <dbReference type="ARBA" id="ARBA00022475"/>
    </source>
</evidence>
<feature type="transmembrane region" description="Helical" evidence="6">
    <location>
        <begin position="375"/>
        <end position="398"/>
    </location>
</feature>
<dbReference type="InterPro" id="IPR002797">
    <property type="entry name" value="Polysacc_synth"/>
</dbReference>
<dbReference type="OrthoDB" id="512217at2"/>
<gene>
    <name evidence="7" type="ordered locus">AciPR4_4273</name>
</gene>